<keyword evidence="2" id="KW-0479">Metal-binding</keyword>
<dbReference type="GO" id="GO:0004222">
    <property type="term" value="F:metalloendopeptidase activity"/>
    <property type="evidence" value="ECO:0007669"/>
    <property type="project" value="InterPro"/>
</dbReference>
<evidence type="ECO:0000256" key="2">
    <source>
        <dbReference type="ARBA" id="ARBA00022723"/>
    </source>
</evidence>
<proteinExistence type="inferred from homology"/>
<evidence type="ECO:0000259" key="8">
    <source>
        <dbReference type="Pfam" id="PF01435"/>
    </source>
</evidence>
<name>C3J7T7_POREA</name>
<dbReference type="PANTHER" id="PTHR22726:SF24">
    <property type="entry name" value="M48 FAMILY METALLOPEPTIDASE"/>
    <property type="match status" value="1"/>
</dbReference>
<dbReference type="CDD" id="cd07331">
    <property type="entry name" value="M48C_Oma1_like"/>
    <property type="match status" value="1"/>
</dbReference>
<dbReference type="PANTHER" id="PTHR22726">
    <property type="entry name" value="METALLOENDOPEPTIDASE OMA1"/>
    <property type="match status" value="1"/>
</dbReference>
<keyword evidence="4 6" id="KW-0862">Zinc</keyword>
<comment type="caution">
    <text evidence="9">The sequence shown here is derived from an EMBL/GenBank/DDBJ whole genome shotgun (WGS) entry which is preliminary data.</text>
</comment>
<dbReference type="GO" id="GO:0051603">
    <property type="term" value="P:proteolysis involved in protein catabolic process"/>
    <property type="evidence" value="ECO:0007669"/>
    <property type="project" value="TreeGrafter"/>
</dbReference>
<comment type="cofactor">
    <cofactor evidence="6">
        <name>Zn(2+)</name>
        <dbReference type="ChEBI" id="CHEBI:29105"/>
    </cofactor>
    <text evidence="6">Binds 1 zinc ion per subunit.</text>
</comment>
<dbReference type="GO" id="GO:0046872">
    <property type="term" value="F:metal ion binding"/>
    <property type="evidence" value="ECO:0007669"/>
    <property type="project" value="UniProtKB-KW"/>
</dbReference>
<reference evidence="9 10" key="1">
    <citation type="submission" date="2009-04" db="EMBL/GenBank/DDBJ databases">
        <authorList>
            <person name="Sebastian Y."/>
            <person name="Madupu R."/>
            <person name="Durkin A.S."/>
            <person name="Torralba M."/>
            <person name="Methe B."/>
            <person name="Sutton G.G."/>
            <person name="Strausberg R.L."/>
            <person name="Nelson K.E."/>
        </authorList>
    </citation>
    <scope>NUCLEOTIDE SEQUENCE [LARGE SCALE GENOMIC DNA]</scope>
    <source>
        <strain evidence="10">ATCC 35406 / BCRC 14492 / JCM 8526 / NCTC 13058 / HG 370</strain>
    </source>
</reference>
<keyword evidence="3 6" id="KW-0378">Hydrolase</keyword>
<dbReference type="EC" id="3.4.24.-" evidence="9"/>
<dbReference type="Proteomes" id="UP000004295">
    <property type="component" value="Unassembled WGS sequence"/>
</dbReference>
<evidence type="ECO:0000256" key="3">
    <source>
        <dbReference type="ARBA" id="ARBA00022801"/>
    </source>
</evidence>
<accession>C3J7T7</accession>
<dbReference type="Gene3D" id="3.30.2010.10">
    <property type="entry name" value="Metalloproteases ('zincins'), catalytic domain"/>
    <property type="match status" value="1"/>
</dbReference>
<evidence type="ECO:0000313" key="9">
    <source>
        <dbReference type="EMBL" id="EEN83544.1"/>
    </source>
</evidence>
<sequence length="311" mass="34571">MNLHQRAFSLRLLLSLAFPLLWVACGTVPISGRKSLNLVPESQIIAQSAAQYTEYVRQMPHSDDPKQVERVRVVCQRVADAATSYLRKNNLNDLAQQMKWEFTVIADRRVNAFCMPGGKIVIYTGILPLCATDDELATVVSHEVSHAIARHSNERLSTEILRQMGGRVLVSAVGSTSAITNTVIQQAYGLGSQVLVSLPYSRKQEHEADQIGLVFMAMAGYNPEQAISFWKKMAQQGGGSTSELLSTHPSDANRIKAIGEYLPKALPYYQEYLAKQKIEQPKTPSTPAKDKKDTNRKPTNKKKSKKKSTKK</sequence>
<evidence type="ECO:0000256" key="1">
    <source>
        <dbReference type="ARBA" id="ARBA00022670"/>
    </source>
</evidence>
<feature type="region of interest" description="Disordered" evidence="7">
    <location>
        <begin position="277"/>
        <end position="311"/>
    </location>
</feature>
<organism evidence="9 10">
    <name type="scientific">Porphyromonas endodontalis (strain ATCC 35406 / DSM 24491 / JCM 8526 / CCUG 16442 / BCRC 14492 / NCTC 13058 / HG 370)</name>
    <name type="common">Bacteroides endodontalis</name>
    <dbReference type="NCBI Taxonomy" id="553175"/>
    <lineage>
        <taxon>Bacteria</taxon>
        <taxon>Pseudomonadati</taxon>
        <taxon>Bacteroidota</taxon>
        <taxon>Bacteroidia</taxon>
        <taxon>Bacteroidales</taxon>
        <taxon>Porphyromonadaceae</taxon>
        <taxon>Porphyromonas</taxon>
    </lineage>
</organism>
<dbReference type="PROSITE" id="PS51257">
    <property type="entry name" value="PROKAR_LIPOPROTEIN"/>
    <property type="match status" value="1"/>
</dbReference>
<dbReference type="STRING" id="553175.POREN0001_1179"/>
<dbReference type="InterPro" id="IPR001915">
    <property type="entry name" value="Peptidase_M48"/>
</dbReference>
<evidence type="ECO:0000313" key="10">
    <source>
        <dbReference type="Proteomes" id="UP000004295"/>
    </source>
</evidence>
<dbReference type="RefSeq" id="WP_004332011.1">
    <property type="nucleotide sequence ID" value="NZ_ACNN01000005.1"/>
</dbReference>
<dbReference type="EMBL" id="ACNN01000005">
    <property type="protein sequence ID" value="EEN83544.1"/>
    <property type="molecule type" value="Genomic_DNA"/>
</dbReference>
<keyword evidence="10" id="KW-1185">Reference proteome</keyword>
<evidence type="ECO:0000256" key="6">
    <source>
        <dbReference type="RuleBase" id="RU003983"/>
    </source>
</evidence>
<dbReference type="AlphaFoldDB" id="C3J7T7"/>
<protein>
    <submittedName>
        <fullName evidence="9">Peptidase, M48 family</fullName>
        <ecNumber evidence="9">3.4.24.-</ecNumber>
    </submittedName>
</protein>
<comment type="similarity">
    <text evidence="6">Belongs to the peptidase M48 family.</text>
</comment>
<feature type="compositionally biased region" description="Basic residues" evidence="7">
    <location>
        <begin position="298"/>
        <end position="311"/>
    </location>
</feature>
<dbReference type="Pfam" id="PF01435">
    <property type="entry name" value="Peptidase_M48"/>
    <property type="match status" value="1"/>
</dbReference>
<keyword evidence="5 6" id="KW-0482">Metalloprotease</keyword>
<keyword evidence="1 6" id="KW-0645">Protease</keyword>
<evidence type="ECO:0000256" key="4">
    <source>
        <dbReference type="ARBA" id="ARBA00022833"/>
    </source>
</evidence>
<dbReference type="InterPro" id="IPR051156">
    <property type="entry name" value="Mito/Outer_Membr_Metalloprot"/>
</dbReference>
<evidence type="ECO:0000256" key="7">
    <source>
        <dbReference type="SAM" id="MobiDB-lite"/>
    </source>
</evidence>
<feature type="domain" description="Peptidase M48" evidence="8">
    <location>
        <begin position="97"/>
        <end position="260"/>
    </location>
</feature>
<dbReference type="eggNOG" id="COG0501">
    <property type="taxonomic scope" value="Bacteria"/>
</dbReference>
<dbReference type="GeneID" id="93365500"/>
<dbReference type="GO" id="GO:0016020">
    <property type="term" value="C:membrane"/>
    <property type="evidence" value="ECO:0007669"/>
    <property type="project" value="TreeGrafter"/>
</dbReference>
<gene>
    <name evidence="9" type="ORF">POREN0001_1179</name>
</gene>
<evidence type="ECO:0000256" key="5">
    <source>
        <dbReference type="ARBA" id="ARBA00023049"/>
    </source>
</evidence>